<evidence type="ECO:0000313" key="3">
    <source>
        <dbReference type="Proteomes" id="UP001066276"/>
    </source>
</evidence>
<comment type="caution">
    <text evidence="2">The sequence shown here is derived from an EMBL/GenBank/DDBJ whole genome shotgun (WGS) entry which is preliminary data.</text>
</comment>
<feature type="region of interest" description="Disordered" evidence="1">
    <location>
        <begin position="1"/>
        <end position="40"/>
    </location>
</feature>
<dbReference type="Proteomes" id="UP001066276">
    <property type="component" value="Chromosome 9"/>
</dbReference>
<accession>A0AAV7MQK3</accession>
<feature type="compositionally biased region" description="Low complexity" evidence="1">
    <location>
        <begin position="110"/>
        <end position="123"/>
    </location>
</feature>
<feature type="region of interest" description="Disordered" evidence="1">
    <location>
        <begin position="103"/>
        <end position="145"/>
    </location>
</feature>
<gene>
    <name evidence="2" type="ORF">NDU88_003444</name>
</gene>
<evidence type="ECO:0000313" key="2">
    <source>
        <dbReference type="EMBL" id="KAJ1106041.1"/>
    </source>
</evidence>
<name>A0AAV7MQK3_PLEWA</name>
<proteinExistence type="predicted"/>
<dbReference type="EMBL" id="JANPWB010000013">
    <property type="protein sequence ID" value="KAJ1106041.1"/>
    <property type="molecule type" value="Genomic_DNA"/>
</dbReference>
<feature type="compositionally biased region" description="Polar residues" evidence="1">
    <location>
        <begin position="1"/>
        <end position="10"/>
    </location>
</feature>
<evidence type="ECO:0000256" key="1">
    <source>
        <dbReference type="SAM" id="MobiDB-lite"/>
    </source>
</evidence>
<feature type="compositionally biased region" description="Polar residues" evidence="1">
    <location>
        <begin position="29"/>
        <end position="40"/>
    </location>
</feature>
<protein>
    <submittedName>
        <fullName evidence="2">Uncharacterized protein</fullName>
    </submittedName>
</protein>
<keyword evidence="3" id="KW-1185">Reference proteome</keyword>
<organism evidence="2 3">
    <name type="scientific">Pleurodeles waltl</name>
    <name type="common">Iberian ribbed newt</name>
    <dbReference type="NCBI Taxonomy" id="8319"/>
    <lineage>
        <taxon>Eukaryota</taxon>
        <taxon>Metazoa</taxon>
        <taxon>Chordata</taxon>
        <taxon>Craniata</taxon>
        <taxon>Vertebrata</taxon>
        <taxon>Euteleostomi</taxon>
        <taxon>Amphibia</taxon>
        <taxon>Batrachia</taxon>
        <taxon>Caudata</taxon>
        <taxon>Salamandroidea</taxon>
        <taxon>Salamandridae</taxon>
        <taxon>Pleurodelinae</taxon>
        <taxon>Pleurodeles</taxon>
    </lineage>
</organism>
<dbReference type="AlphaFoldDB" id="A0AAV7MQK3"/>
<sequence>MGATLGSRSLNRWGGDSRSAHKSRAVRQAQKQLSARTQAVRQLPRVPRLAPATARRYLCPTLPSVTAAAKHLHAQPLRLRVRQPHPHWLQEWSRAALVPFHRDEMDPRNTQNTWETETGATTRETADTNAECSEDVVKKPSGQHR</sequence>
<reference evidence="2" key="1">
    <citation type="journal article" date="2022" name="bioRxiv">
        <title>Sequencing and chromosome-scale assembly of the giantPleurodeles waltlgenome.</title>
        <authorList>
            <person name="Brown T."/>
            <person name="Elewa A."/>
            <person name="Iarovenko S."/>
            <person name="Subramanian E."/>
            <person name="Araus A.J."/>
            <person name="Petzold A."/>
            <person name="Susuki M."/>
            <person name="Suzuki K.-i.T."/>
            <person name="Hayashi T."/>
            <person name="Toyoda A."/>
            <person name="Oliveira C."/>
            <person name="Osipova E."/>
            <person name="Leigh N.D."/>
            <person name="Simon A."/>
            <person name="Yun M.H."/>
        </authorList>
    </citation>
    <scope>NUCLEOTIDE SEQUENCE</scope>
    <source>
        <strain evidence="2">20211129_DDA</strain>
        <tissue evidence="2">Liver</tissue>
    </source>
</reference>